<keyword evidence="2" id="KW-1185">Reference proteome</keyword>
<comment type="caution">
    <text evidence="1">The sequence shown here is derived from an EMBL/GenBank/DDBJ whole genome shotgun (WGS) entry which is preliminary data.</text>
</comment>
<protein>
    <recommendedName>
        <fullName evidence="3">Transcription factor domain-containing protein</fullName>
    </recommendedName>
</protein>
<dbReference type="AlphaFoldDB" id="A0A1V8SDG5"/>
<dbReference type="STRING" id="1507870.A0A1V8SDG5"/>
<dbReference type="PANTHER" id="PTHR47784">
    <property type="entry name" value="STEROL UPTAKE CONTROL PROTEIN 2"/>
    <property type="match status" value="1"/>
</dbReference>
<evidence type="ECO:0000313" key="2">
    <source>
        <dbReference type="Proteomes" id="UP000192596"/>
    </source>
</evidence>
<dbReference type="Proteomes" id="UP000192596">
    <property type="component" value="Unassembled WGS sequence"/>
</dbReference>
<gene>
    <name evidence="1" type="ORF">B0A48_16726</name>
</gene>
<dbReference type="InParanoid" id="A0A1V8SDG5"/>
<reference evidence="2" key="1">
    <citation type="submission" date="2017-03" db="EMBL/GenBank/DDBJ databases">
        <title>Genomes of endolithic fungi from Antarctica.</title>
        <authorList>
            <person name="Coleine C."/>
            <person name="Masonjones S."/>
            <person name="Stajich J.E."/>
        </authorList>
    </citation>
    <scope>NUCLEOTIDE SEQUENCE [LARGE SCALE GENOMIC DNA]</scope>
    <source>
        <strain evidence="2">CCFEE 5527</strain>
    </source>
</reference>
<dbReference type="OrthoDB" id="5386330at2759"/>
<accession>A0A1V8SDG5</accession>
<proteinExistence type="predicted"/>
<evidence type="ECO:0008006" key="3">
    <source>
        <dbReference type="Google" id="ProtNLM"/>
    </source>
</evidence>
<dbReference type="EMBL" id="NAJO01000056">
    <property type="protein sequence ID" value="OQN97185.1"/>
    <property type="molecule type" value="Genomic_DNA"/>
</dbReference>
<dbReference type="InterPro" id="IPR053157">
    <property type="entry name" value="Sterol_Uptake_Regulator"/>
</dbReference>
<dbReference type="PANTHER" id="PTHR47784:SF9">
    <property type="entry name" value="ZN(II)2CYS6 TRANSCRIPTION FACTOR (EUROFUNG)"/>
    <property type="match status" value="1"/>
</dbReference>
<organism evidence="1 2">
    <name type="scientific">Cryoendolithus antarcticus</name>
    <dbReference type="NCBI Taxonomy" id="1507870"/>
    <lineage>
        <taxon>Eukaryota</taxon>
        <taxon>Fungi</taxon>
        <taxon>Dikarya</taxon>
        <taxon>Ascomycota</taxon>
        <taxon>Pezizomycotina</taxon>
        <taxon>Dothideomycetes</taxon>
        <taxon>Dothideomycetidae</taxon>
        <taxon>Cladosporiales</taxon>
        <taxon>Cladosporiaceae</taxon>
        <taxon>Cryoendolithus</taxon>
    </lineage>
</organism>
<name>A0A1V8SDG5_9PEZI</name>
<dbReference type="GO" id="GO:0001228">
    <property type="term" value="F:DNA-binding transcription activator activity, RNA polymerase II-specific"/>
    <property type="evidence" value="ECO:0007669"/>
    <property type="project" value="TreeGrafter"/>
</dbReference>
<sequence>MYCMSTDISRMELAVSVDLPDCYRSAASPDALAALQHFQEVTTHGLGGPNFRAAMLMIGDRTAYCSPYLRHVILAVSYAHQSFLLGEREKDLKAVGLKLATTSHWQRGLQLFGRALSERDETATSGRVHYDSLVATTFLTTMMTFCQHAQPADVTQTKDSDVFTRILDFMTTVGGFPAVRSAFGEPVESSAWTPVLDSTDDKTGGIDAVEDRTERSVVIETYLHRFESSQSETDSLLLTIGRSLAPLLQLQISAIHMPILFAFAGRTWSAFQTLLRQQDDRALLLFSCWLGLLRRTGRWWVMMGATIQLDDINEHLAKSTDQTILSLLGSM</sequence>
<evidence type="ECO:0000313" key="1">
    <source>
        <dbReference type="EMBL" id="OQN97185.1"/>
    </source>
</evidence>